<dbReference type="AlphaFoldDB" id="A0A0F6W3J7"/>
<evidence type="ECO:0000313" key="1">
    <source>
        <dbReference type="EMBL" id="AKF06505.1"/>
    </source>
</evidence>
<name>A0A0F6W3J7_9BACT</name>
<dbReference type="EMBL" id="CP011125">
    <property type="protein sequence ID" value="AKF06505.1"/>
    <property type="molecule type" value="Genomic_DNA"/>
</dbReference>
<gene>
    <name evidence="1" type="ORF">DB32_003654</name>
</gene>
<sequence length="62" mass="7119">METCDEGLRWYRWSHRFGERGGRVDEALQTFDAFLRDGPLRPAPATTVSAIRAWIDTNVAHD</sequence>
<dbReference type="KEGG" id="samy:DB32_003654"/>
<keyword evidence="2" id="KW-1185">Reference proteome</keyword>
<reference evidence="1 2" key="1">
    <citation type="submission" date="2015-03" db="EMBL/GenBank/DDBJ databases">
        <title>Genome assembly of Sandaracinus amylolyticus DSM 53668.</title>
        <authorList>
            <person name="Sharma G."/>
            <person name="Subramanian S."/>
        </authorList>
    </citation>
    <scope>NUCLEOTIDE SEQUENCE [LARGE SCALE GENOMIC DNA]</scope>
    <source>
        <strain evidence="1 2">DSM 53668</strain>
    </source>
</reference>
<proteinExistence type="predicted"/>
<evidence type="ECO:0000313" key="2">
    <source>
        <dbReference type="Proteomes" id="UP000034883"/>
    </source>
</evidence>
<dbReference type="STRING" id="927083.DB32_003654"/>
<organism evidence="1 2">
    <name type="scientific">Sandaracinus amylolyticus</name>
    <dbReference type="NCBI Taxonomy" id="927083"/>
    <lineage>
        <taxon>Bacteria</taxon>
        <taxon>Pseudomonadati</taxon>
        <taxon>Myxococcota</taxon>
        <taxon>Polyangia</taxon>
        <taxon>Polyangiales</taxon>
        <taxon>Sandaracinaceae</taxon>
        <taxon>Sandaracinus</taxon>
    </lineage>
</organism>
<protein>
    <submittedName>
        <fullName evidence="1">Uncharacterized protein</fullName>
    </submittedName>
</protein>
<accession>A0A0F6W3J7</accession>
<dbReference type="Proteomes" id="UP000034883">
    <property type="component" value="Chromosome"/>
</dbReference>